<gene>
    <name evidence="2" type="ORF">AM592_02700</name>
</gene>
<dbReference type="InterPro" id="IPR025428">
    <property type="entry name" value="Spore_YhaL"/>
</dbReference>
<sequence>MLLLPWWVYLCIIGIIFCLYKVITTTKEEEQIDQSFIEKEGQIFMERIKKEKERRIELKKD</sequence>
<keyword evidence="1" id="KW-0812">Transmembrane</keyword>
<name>A0A0M4FNU5_9BACI</name>
<evidence type="ECO:0000313" key="3">
    <source>
        <dbReference type="Proteomes" id="UP000067625"/>
    </source>
</evidence>
<keyword evidence="1" id="KW-0472">Membrane</keyword>
<organism evidence="2 3">
    <name type="scientific">Bacillus gobiensis</name>
    <dbReference type="NCBI Taxonomy" id="1441095"/>
    <lineage>
        <taxon>Bacteria</taxon>
        <taxon>Bacillati</taxon>
        <taxon>Bacillota</taxon>
        <taxon>Bacilli</taxon>
        <taxon>Bacillales</taxon>
        <taxon>Bacillaceae</taxon>
        <taxon>Bacillus</taxon>
    </lineage>
</organism>
<protein>
    <recommendedName>
        <fullName evidence="4">Sporulation protein</fullName>
    </recommendedName>
</protein>
<reference evidence="3" key="1">
    <citation type="submission" date="2015-08" db="EMBL/GenBank/DDBJ databases">
        <title>Genome sequencing project for genomic taxonomy and phylogenomics of Bacillus-like bacteria.</title>
        <authorList>
            <person name="Liu B."/>
            <person name="Wang J."/>
            <person name="Zhu Y."/>
            <person name="Liu G."/>
            <person name="Chen Q."/>
            <person name="Chen Z."/>
            <person name="Lan J."/>
            <person name="Che J."/>
            <person name="Ge C."/>
            <person name="Shi H."/>
            <person name="Pan Z."/>
            <person name="Liu X."/>
        </authorList>
    </citation>
    <scope>NUCLEOTIDE SEQUENCE [LARGE SCALE GENOMIC DNA]</scope>
    <source>
        <strain evidence="3">FJAT-4402</strain>
    </source>
</reference>
<keyword evidence="3" id="KW-1185">Reference proteome</keyword>
<dbReference type="Pfam" id="PF14147">
    <property type="entry name" value="Spore_YhaL"/>
    <property type="match status" value="1"/>
</dbReference>
<feature type="transmembrane region" description="Helical" evidence="1">
    <location>
        <begin position="6"/>
        <end position="23"/>
    </location>
</feature>
<reference evidence="2 3" key="2">
    <citation type="journal article" date="2016" name="Int. J. Syst. Evol. Microbiol.">
        <title>Bacillus gobiensis sp. nov., isolated from a soil sample.</title>
        <authorList>
            <person name="Liu B."/>
            <person name="Liu G.H."/>
            <person name="Cetin S."/>
            <person name="Schumann P."/>
            <person name="Pan Z.Z."/>
            <person name="Chen Q.Q."/>
        </authorList>
    </citation>
    <scope>NUCLEOTIDE SEQUENCE [LARGE SCALE GENOMIC DNA]</scope>
    <source>
        <strain evidence="2 3">FJAT-4402</strain>
    </source>
</reference>
<proteinExistence type="predicted"/>
<dbReference type="AlphaFoldDB" id="A0A0M4FNU5"/>
<dbReference type="Proteomes" id="UP000067625">
    <property type="component" value="Chromosome"/>
</dbReference>
<dbReference type="OrthoDB" id="2454520at2"/>
<evidence type="ECO:0000313" key="2">
    <source>
        <dbReference type="EMBL" id="ALC80610.1"/>
    </source>
</evidence>
<accession>A0A0M4FNU5</accession>
<dbReference type="STRING" id="1441095.AM592_02700"/>
<evidence type="ECO:0000256" key="1">
    <source>
        <dbReference type="SAM" id="Phobius"/>
    </source>
</evidence>
<evidence type="ECO:0008006" key="4">
    <source>
        <dbReference type="Google" id="ProtNLM"/>
    </source>
</evidence>
<dbReference type="PATRIC" id="fig|1441095.3.peg.586"/>
<dbReference type="RefSeq" id="WP_053602350.1">
    <property type="nucleotide sequence ID" value="NZ_CP012600.1"/>
</dbReference>
<dbReference type="EMBL" id="CP012600">
    <property type="protein sequence ID" value="ALC80610.1"/>
    <property type="molecule type" value="Genomic_DNA"/>
</dbReference>
<keyword evidence="1" id="KW-1133">Transmembrane helix</keyword>